<feature type="compositionally biased region" description="Basic residues" evidence="1">
    <location>
        <begin position="172"/>
        <end position="190"/>
    </location>
</feature>
<feature type="compositionally biased region" description="Gly residues" evidence="1">
    <location>
        <begin position="191"/>
        <end position="204"/>
    </location>
</feature>
<reference evidence="2 3" key="1">
    <citation type="submission" date="2017-03" db="EMBL/GenBank/DDBJ databases">
        <title>WGS assembly of Porphyra umbilicalis.</title>
        <authorList>
            <person name="Brawley S.H."/>
            <person name="Blouin N.A."/>
            <person name="Ficko-Blean E."/>
            <person name="Wheeler G.L."/>
            <person name="Lohr M."/>
            <person name="Goodson H.V."/>
            <person name="Jenkins J.W."/>
            <person name="Blaby-Haas C.E."/>
            <person name="Helliwell K.E."/>
            <person name="Chan C."/>
            <person name="Marriage T."/>
            <person name="Bhattacharya D."/>
            <person name="Klein A.S."/>
            <person name="Badis Y."/>
            <person name="Brodie J."/>
            <person name="Cao Y."/>
            <person name="Collen J."/>
            <person name="Dittami S.M."/>
            <person name="Gachon C.M."/>
            <person name="Green B.R."/>
            <person name="Karpowicz S."/>
            <person name="Kim J.W."/>
            <person name="Kudahl U."/>
            <person name="Lin S."/>
            <person name="Michel G."/>
            <person name="Mittag M."/>
            <person name="Olson B.J."/>
            <person name="Pangilinan J."/>
            <person name="Peng Y."/>
            <person name="Qiu H."/>
            <person name="Shu S."/>
            <person name="Singer J.T."/>
            <person name="Smith A.G."/>
            <person name="Sprecher B.N."/>
            <person name="Wagner V."/>
            <person name="Wang W."/>
            <person name="Wang Z.-Y."/>
            <person name="Yan J."/>
            <person name="Yarish C."/>
            <person name="Zoeuner-Riek S."/>
            <person name="Zhuang Y."/>
            <person name="Zou Y."/>
            <person name="Lindquist E.A."/>
            <person name="Grimwood J."/>
            <person name="Barry K."/>
            <person name="Rokhsar D.S."/>
            <person name="Schmutz J."/>
            <person name="Stiller J.W."/>
            <person name="Grossman A.R."/>
            <person name="Prochnik S.E."/>
        </authorList>
    </citation>
    <scope>NUCLEOTIDE SEQUENCE [LARGE SCALE GENOMIC DNA]</scope>
    <source>
        <strain evidence="2">4086291</strain>
    </source>
</reference>
<feature type="region of interest" description="Disordered" evidence="1">
    <location>
        <begin position="1"/>
        <end position="28"/>
    </location>
</feature>
<feature type="compositionally biased region" description="Low complexity" evidence="1">
    <location>
        <begin position="516"/>
        <end position="538"/>
    </location>
</feature>
<feature type="compositionally biased region" description="Low complexity" evidence="1">
    <location>
        <begin position="114"/>
        <end position="126"/>
    </location>
</feature>
<dbReference type="EMBL" id="KV918919">
    <property type="protein sequence ID" value="OSX75051.1"/>
    <property type="molecule type" value="Genomic_DNA"/>
</dbReference>
<feature type="region of interest" description="Disordered" evidence="1">
    <location>
        <begin position="485"/>
        <end position="543"/>
    </location>
</feature>
<feature type="compositionally biased region" description="Low complexity" evidence="1">
    <location>
        <begin position="336"/>
        <end position="345"/>
    </location>
</feature>
<feature type="compositionally biased region" description="Pro residues" evidence="1">
    <location>
        <begin position="81"/>
        <end position="93"/>
    </location>
</feature>
<keyword evidence="3" id="KW-1185">Reference proteome</keyword>
<accession>A0A1X6P2E8</accession>
<feature type="compositionally biased region" description="Low complexity" evidence="1">
    <location>
        <begin position="370"/>
        <end position="380"/>
    </location>
</feature>
<proteinExistence type="predicted"/>
<feature type="compositionally biased region" description="Basic residues" evidence="1">
    <location>
        <begin position="97"/>
        <end position="108"/>
    </location>
</feature>
<name>A0A1X6P2E8_PORUM</name>
<evidence type="ECO:0000313" key="2">
    <source>
        <dbReference type="EMBL" id="OSX75051.1"/>
    </source>
</evidence>
<organism evidence="2 3">
    <name type="scientific">Porphyra umbilicalis</name>
    <name type="common">Purple laver</name>
    <name type="synonym">Red alga</name>
    <dbReference type="NCBI Taxonomy" id="2786"/>
    <lineage>
        <taxon>Eukaryota</taxon>
        <taxon>Rhodophyta</taxon>
        <taxon>Bangiophyceae</taxon>
        <taxon>Bangiales</taxon>
        <taxon>Bangiaceae</taxon>
        <taxon>Porphyra</taxon>
    </lineage>
</organism>
<protein>
    <submittedName>
        <fullName evidence="2">Uncharacterized protein</fullName>
    </submittedName>
</protein>
<feature type="compositionally biased region" description="Low complexity" evidence="1">
    <location>
        <begin position="386"/>
        <end position="401"/>
    </location>
</feature>
<gene>
    <name evidence="2" type="ORF">BU14_0256s0004</name>
</gene>
<feature type="region of interest" description="Disordered" evidence="1">
    <location>
        <begin position="41"/>
        <end position="234"/>
    </location>
</feature>
<sequence length="650" mass="67638">MRRPWRRRRPSGGGGNADPSPPHPPPTWMVTAAAAAAAVATAAAGDRRLARRGSSASGSTPRWRRCSRRATNKWPTRSSSAPPPVVTTLPPPTAMGSRRRRRRRRRAPPRPTARRSPGPRAGAGAARPPPLPTPSPRPVPSRRGGWRPGTPLPPRRQNASRRRADASPQGGGRHRATRRRRRHRRRRRLGGRPGVGRRVGGGVGRPPRPRHDRGGRAAGGAAAAGAAAGGRGAGHYAGRRLSPLPAAVAAQPAAVGQGRPPRAVHLLSAAAGRDVYAAPHLSPRRGHDPPAAARNGHCAAAALVVGQRGDHGRRCRLPPRGAARTQARPHWRAARARAAGAAPRAARARQKRGLAPHHLRLDGDQGPVGGRVRAAAGAPPQHGADARAAGGAAQAGVQAADGGAGQGPRRHPAPARSVGGGGFAGAGWAAAVVWGLFGRRLGARHDDRARLFRPRLYRPPVVAAGGGWPRRGGARARCAHAPRRVDVRGGGEPRPQVGLPLLHDGGDQGGRRRRAAAAQLPPGAAGDATPRLPRLPQHLGGGGRGRVGVYGQGVLPRRGEMPAGGVPRVRAGRALAAVLQPHPVRGRGLGGGGGGGRSPRRAAWSLLVGTVRVLQACRLCLMCSSIAGVRGWVRGWRPRMLLAFLLCRPA</sequence>
<feature type="compositionally biased region" description="Pro residues" evidence="1">
    <location>
        <begin position="127"/>
        <end position="139"/>
    </location>
</feature>
<feature type="region of interest" description="Disordered" evidence="1">
    <location>
        <begin position="310"/>
        <end position="416"/>
    </location>
</feature>
<evidence type="ECO:0000313" key="3">
    <source>
        <dbReference type="Proteomes" id="UP000218209"/>
    </source>
</evidence>
<evidence type="ECO:0000256" key="1">
    <source>
        <dbReference type="SAM" id="MobiDB-lite"/>
    </source>
</evidence>
<feature type="compositionally biased region" description="Basic residues" evidence="1">
    <location>
        <begin position="62"/>
        <end position="71"/>
    </location>
</feature>
<dbReference type="AlphaFoldDB" id="A0A1X6P2E8"/>
<dbReference type="Proteomes" id="UP000218209">
    <property type="component" value="Unassembled WGS sequence"/>
</dbReference>
<feature type="compositionally biased region" description="Basic residues" evidence="1">
    <location>
        <begin position="346"/>
        <end position="358"/>
    </location>
</feature>
<feature type="compositionally biased region" description="Basic residues" evidence="1">
    <location>
        <begin position="1"/>
        <end position="10"/>
    </location>
</feature>